<comment type="caution">
    <text evidence="2">The sequence shown here is derived from an EMBL/GenBank/DDBJ whole genome shotgun (WGS) entry which is preliminary data.</text>
</comment>
<organism evidence="2">
    <name type="scientific">bioreactor metagenome</name>
    <dbReference type="NCBI Taxonomy" id="1076179"/>
    <lineage>
        <taxon>unclassified sequences</taxon>
        <taxon>metagenomes</taxon>
        <taxon>ecological metagenomes</taxon>
    </lineage>
</organism>
<sequence length="285" mass="31320">MARVPRLGDGDRIGARIAVVQRVLALHISGAGVREFPVTTARSHDRPFGPRPIVQLHPAGYPASVGDQHRLSHSRGVRRSNLDIPDGLGQVAGEGDDRSIGPGGDTGDEEVPVGRRGPLHACCFPFELHRDPRVIRRPAEHRDALYLSHIPHQLHFGHRQHRVLRLTLRVQQHPFLHDAHVPVGRVPYRMRALRHAEHREVPLPVGHRYERGTGYVDGGVVVALRTLLLHHSRDCAQRLHLHRPDVVPLVDRSRHLGQPAAVPAAGSGNLRGGVFGDVAVVGLVA</sequence>
<reference evidence="2" key="1">
    <citation type="submission" date="2019-08" db="EMBL/GenBank/DDBJ databases">
        <authorList>
            <person name="Kucharzyk K."/>
            <person name="Murdoch R.W."/>
            <person name="Higgins S."/>
            <person name="Loffler F."/>
        </authorList>
    </citation>
    <scope>NUCLEOTIDE SEQUENCE</scope>
</reference>
<feature type="region of interest" description="Disordered" evidence="1">
    <location>
        <begin position="59"/>
        <end position="114"/>
    </location>
</feature>
<protein>
    <submittedName>
        <fullName evidence="2">Uncharacterized protein</fullName>
    </submittedName>
</protein>
<evidence type="ECO:0000256" key="1">
    <source>
        <dbReference type="SAM" id="MobiDB-lite"/>
    </source>
</evidence>
<name>A0A645C4H8_9ZZZZ</name>
<evidence type="ECO:0000313" key="2">
    <source>
        <dbReference type="EMBL" id="MPM72670.1"/>
    </source>
</evidence>
<proteinExistence type="predicted"/>
<dbReference type="EMBL" id="VSSQ01024884">
    <property type="protein sequence ID" value="MPM72670.1"/>
    <property type="molecule type" value="Genomic_DNA"/>
</dbReference>
<gene>
    <name evidence="2" type="ORF">SDC9_119646</name>
</gene>
<dbReference type="AlphaFoldDB" id="A0A645C4H8"/>
<accession>A0A645C4H8</accession>